<evidence type="ECO:0000256" key="18">
    <source>
        <dbReference type="RuleBase" id="RU004024"/>
    </source>
</evidence>
<proteinExistence type="inferred from homology"/>
<dbReference type="EMBL" id="JAPDDP010000008">
    <property type="protein sequence ID" value="MDA0179904.1"/>
    <property type="molecule type" value="Genomic_DNA"/>
</dbReference>
<dbReference type="InterPro" id="IPR002429">
    <property type="entry name" value="CcO_II-like_C"/>
</dbReference>
<comment type="subcellular location">
    <subcellularLocation>
        <location evidence="17">Cell membrane</location>
        <topology evidence="17">Multi-pass membrane protein</topology>
    </subcellularLocation>
    <subcellularLocation>
        <location evidence="1">Membrane</location>
        <topology evidence="1">Multi-pass membrane protein</topology>
    </subcellularLocation>
</comment>
<evidence type="ECO:0000256" key="10">
    <source>
        <dbReference type="ARBA" id="ARBA00022989"/>
    </source>
</evidence>
<keyword evidence="4 16" id="KW-0349">Heme</keyword>
<dbReference type="GO" id="GO:0005886">
    <property type="term" value="C:plasma membrane"/>
    <property type="evidence" value="ECO:0007669"/>
    <property type="project" value="UniProtKB-SubCell"/>
</dbReference>
<dbReference type="PANTHER" id="PTHR22888">
    <property type="entry name" value="CYTOCHROME C OXIDASE, SUBUNIT II"/>
    <property type="match status" value="1"/>
</dbReference>
<feature type="domain" description="Cytochrome oxidase subunit II copper A binding" evidence="20">
    <location>
        <begin position="113"/>
        <end position="227"/>
    </location>
</feature>
<dbReference type="Pfam" id="PF00034">
    <property type="entry name" value="Cytochrom_C"/>
    <property type="match status" value="1"/>
</dbReference>
<evidence type="ECO:0000256" key="6">
    <source>
        <dbReference type="ARBA" id="ARBA00022692"/>
    </source>
</evidence>
<dbReference type="GO" id="GO:0042773">
    <property type="term" value="P:ATP synthesis coupled electron transport"/>
    <property type="evidence" value="ECO:0007669"/>
    <property type="project" value="TreeGrafter"/>
</dbReference>
<evidence type="ECO:0000256" key="3">
    <source>
        <dbReference type="ARBA" id="ARBA00022448"/>
    </source>
</evidence>
<dbReference type="SUPFAM" id="SSF81464">
    <property type="entry name" value="Cytochrome c oxidase subunit II-like, transmembrane region"/>
    <property type="match status" value="1"/>
</dbReference>
<dbReference type="Proteomes" id="UP001147653">
    <property type="component" value="Unassembled WGS sequence"/>
</dbReference>
<keyword evidence="6 17" id="KW-0812">Transmembrane</keyword>
<gene>
    <name evidence="23" type="primary">coxB</name>
    <name evidence="23" type="ORF">OJ997_06325</name>
</gene>
<sequence>MLGIGVVASILGIAAGLLIDWFPVAASEEAKPIDTLWDVLIIASVPVFVGVSVVVLFSVVKFRMRPGEEELDGPPIHGNTKLEVVWTAIPAILLVGLCTYAFIVLTDVEKAQANTMEVRVVGEQFAWTFFYPGEDGKEISATELHLPIDRPVKFTLQAKDVLHDFWIPAFRMKKDAVPGINVTYRVTPNRLGEYPIVCAELCGLGHATMRATAVVQTEADFASWLEEAAKPPAPPAGGGGGDNGKGLFTSNGCGGCHTLADAGTNATVGPNLDEVLAGKDEAFIKTSIEDPSAEIANGYSDTMPKDYGQRLGADGVDALAKYLSEVTKEG</sequence>
<feature type="transmembrane region" description="Helical" evidence="19">
    <location>
        <begin position="84"/>
        <end position="105"/>
    </location>
</feature>
<comment type="function">
    <text evidence="14 18">Subunits I and II form the functional core of the enzyme complex. Electrons originating in cytochrome c are transferred via heme a and Cu(A) to the binuclear center formed by heme a3 and Cu(B).</text>
</comment>
<comment type="caution">
    <text evidence="23">The sequence shown here is derived from an EMBL/GenBank/DDBJ whole genome shotgun (WGS) entry which is preliminary data.</text>
</comment>
<dbReference type="GO" id="GO:0004129">
    <property type="term" value="F:cytochrome-c oxidase activity"/>
    <property type="evidence" value="ECO:0007669"/>
    <property type="project" value="UniProtKB-EC"/>
</dbReference>
<evidence type="ECO:0000259" key="21">
    <source>
        <dbReference type="PROSITE" id="PS50999"/>
    </source>
</evidence>
<evidence type="ECO:0000259" key="20">
    <source>
        <dbReference type="PROSITE" id="PS50857"/>
    </source>
</evidence>
<feature type="domain" description="Cytochrome oxidase subunit II transmembrane region profile" evidence="21">
    <location>
        <begin position="13"/>
        <end position="112"/>
    </location>
</feature>
<keyword evidence="8" id="KW-1278">Translocase</keyword>
<keyword evidence="10 19" id="KW-1133">Transmembrane helix</keyword>
<feature type="domain" description="Cytochrome c" evidence="22">
    <location>
        <begin position="239"/>
        <end position="327"/>
    </location>
</feature>
<evidence type="ECO:0000256" key="9">
    <source>
        <dbReference type="ARBA" id="ARBA00022982"/>
    </source>
</evidence>
<dbReference type="SUPFAM" id="SSF46626">
    <property type="entry name" value="Cytochrome c"/>
    <property type="match status" value="1"/>
</dbReference>
<dbReference type="InterPro" id="IPR011759">
    <property type="entry name" value="Cyt_c_oxidase_su2_TM_dom"/>
</dbReference>
<dbReference type="InterPro" id="IPR045187">
    <property type="entry name" value="CcO_II"/>
</dbReference>
<dbReference type="InterPro" id="IPR008972">
    <property type="entry name" value="Cupredoxin"/>
</dbReference>
<keyword evidence="5 17" id="KW-0679">Respiratory chain</keyword>
<dbReference type="RefSeq" id="WP_270024214.1">
    <property type="nucleotide sequence ID" value="NZ_JAPDDP010000008.1"/>
</dbReference>
<evidence type="ECO:0000259" key="22">
    <source>
        <dbReference type="PROSITE" id="PS51007"/>
    </source>
</evidence>
<keyword evidence="3 17" id="KW-0813">Transport</keyword>
<dbReference type="GO" id="GO:0005507">
    <property type="term" value="F:copper ion binding"/>
    <property type="evidence" value="ECO:0007669"/>
    <property type="project" value="InterPro"/>
</dbReference>
<comment type="catalytic activity">
    <reaction evidence="15 18">
        <text>4 Fe(II)-[cytochrome c] + O2 + 8 H(+)(in) = 4 Fe(III)-[cytochrome c] + 2 H2O + 4 H(+)(out)</text>
        <dbReference type="Rhea" id="RHEA:11436"/>
        <dbReference type="Rhea" id="RHEA-COMP:10350"/>
        <dbReference type="Rhea" id="RHEA-COMP:14399"/>
        <dbReference type="ChEBI" id="CHEBI:15377"/>
        <dbReference type="ChEBI" id="CHEBI:15378"/>
        <dbReference type="ChEBI" id="CHEBI:15379"/>
        <dbReference type="ChEBI" id="CHEBI:29033"/>
        <dbReference type="ChEBI" id="CHEBI:29034"/>
        <dbReference type="EC" id="7.1.1.9"/>
    </reaction>
</comment>
<keyword evidence="11 16" id="KW-0408">Iron</keyword>
<dbReference type="InterPro" id="IPR014222">
    <property type="entry name" value="Cyt_c_oxidase_su2"/>
</dbReference>
<evidence type="ECO:0000256" key="14">
    <source>
        <dbReference type="ARBA" id="ARBA00024688"/>
    </source>
</evidence>
<dbReference type="PROSITE" id="PS51007">
    <property type="entry name" value="CYTC"/>
    <property type="match status" value="1"/>
</dbReference>
<feature type="transmembrane region" description="Helical" evidence="19">
    <location>
        <begin position="36"/>
        <end position="60"/>
    </location>
</feature>
<evidence type="ECO:0000313" key="23">
    <source>
        <dbReference type="EMBL" id="MDA0179904.1"/>
    </source>
</evidence>
<dbReference type="InterPro" id="IPR036257">
    <property type="entry name" value="Cyt_c_oxidase_su2_TM_sf"/>
</dbReference>
<keyword evidence="24" id="KW-1185">Reference proteome</keyword>
<dbReference type="Gene3D" id="1.10.760.10">
    <property type="entry name" value="Cytochrome c-like domain"/>
    <property type="match status" value="1"/>
</dbReference>
<dbReference type="GO" id="GO:0020037">
    <property type="term" value="F:heme binding"/>
    <property type="evidence" value="ECO:0007669"/>
    <property type="project" value="InterPro"/>
</dbReference>
<keyword evidence="13 19" id="KW-0472">Membrane</keyword>
<comment type="similarity">
    <text evidence="2 17">Belongs to the cytochrome c oxidase subunit 2 family.</text>
</comment>
<evidence type="ECO:0000256" key="12">
    <source>
        <dbReference type="ARBA" id="ARBA00023008"/>
    </source>
</evidence>
<dbReference type="PRINTS" id="PR01166">
    <property type="entry name" value="CYCOXIDASEII"/>
</dbReference>
<evidence type="ECO:0000256" key="11">
    <source>
        <dbReference type="ARBA" id="ARBA00023004"/>
    </source>
</evidence>
<dbReference type="GO" id="GO:0016491">
    <property type="term" value="F:oxidoreductase activity"/>
    <property type="evidence" value="ECO:0007669"/>
    <property type="project" value="InterPro"/>
</dbReference>
<name>A0A9X3N7P3_9ACTN</name>
<dbReference type="NCBIfam" id="TIGR02866">
    <property type="entry name" value="CoxB"/>
    <property type="match status" value="1"/>
</dbReference>
<dbReference type="Gene3D" id="1.10.287.90">
    <property type="match status" value="1"/>
</dbReference>
<evidence type="ECO:0000256" key="16">
    <source>
        <dbReference type="PROSITE-ProRule" id="PRU00433"/>
    </source>
</evidence>
<evidence type="ECO:0000256" key="7">
    <source>
        <dbReference type="ARBA" id="ARBA00022723"/>
    </source>
</evidence>
<dbReference type="PROSITE" id="PS50857">
    <property type="entry name" value="COX2_CUA"/>
    <property type="match status" value="1"/>
</dbReference>
<dbReference type="InterPro" id="IPR036909">
    <property type="entry name" value="Cyt_c-like_dom_sf"/>
</dbReference>
<keyword evidence="7 16" id="KW-0479">Metal-binding</keyword>
<dbReference type="SUPFAM" id="SSF49503">
    <property type="entry name" value="Cupredoxins"/>
    <property type="match status" value="1"/>
</dbReference>
<dbReference type="AlphaFoldDB" id="A0A9X3N7P3"/>
<dbReference type="Gene3D" id="2.60.40.420">
    <property type="entry name" value="Cupredoxins - blue copper proteins"/>
    <property type="match status" value="1"/>
</dbReference>
<dbReference type="CDD" id="cd13919">
    <property type="entry name" value="CuRO_HCO_II_like_5"/>
    <property type="match status" value="1"/>
</dbReference>
<dbReference type="Pfam" id="PF00116">
    <property type="entry name" value="COX2"/>
    <property type="match status" value="1"/>
</dbReference>
<evidence type="ECO:0000256" key="8">
    <source>
        <dbReference type="ARBA" id="ARBA00022967"/>
    </source>
</evidence>
<protein>
    <recommendedName>
        <fullName evidence="18">Cytochrome c oxidase subunit 2</fullName>
        <ecNumber evidence="18">7.1.1.9</ecNumber>
    </recommendedName>
</protein>
<keyword evidence="9 17" id="KW-0249">Electron transport</keyword>
<evidence type="ECO:0000256" key="17">
    <source>
        <dbReference type="RuleBase" id="RU000456"/>
    </source>
</evidence>
<organism evidence="23 24">
    <name type="scientific">Solirubrobacter phytolaccae</name>
    <dbReference type="NCBI Taxonomy" id="1404360"/>
    <lineage>
        <taxon>Bacteria</taxon>
        <taxon>Bacillati</taxon>
        <taxon>Actinomycetota</taxon>
        <taxon>Thermoleophilia</taxon>
        <taxon>Solirubrobacterales</taxon>
        <taxon>Solirubrobacteraceae</taxon>
        <taxon>Solirubrobacter</taxon>
    </lineage>
</organism>
<comment type="cofactor">
    <cofactor evidence="18">
        <name>Cu cation</name>
        <dbReference type="ChEBI" id="CHEBI:23378"/>
    </cofactor>
    <text evidence="18">Binds a copper A center.</text>
</comment>
<evidence type="ECO:0000256" key="4">
    <source>
        <dbReference type="ARBA" id="ARBA00022617"/>
    </source>
</evidence>
<reference evidence="23" key="1">
    <citation type="submission" date="2022-10" db="EMBL/GenBank/DDBJ databases">
        <title>The WGS of Solirubrobacter phytolaccae KCTC 29190.</title>
        <authorList>
            <person name="Jiang Z."/>
        </authorList>
    </citation>
    <scope>NUCLEOTIDE SEQUENCE</scope>
    <source>
        <strain evidence="23">KCTC 29190</strain>
    </source>
</reference>
<dbReference type="PANTHER" id="PTHR22888:SF9">
    <property type="entry name" value="CYTOCHROME C OXIDASE SUBUNIT 2"/>
    <property type="match status" value="1"/>
</dbReference>
<evidence type="ECO:0000256" key="19">
    <source>
        <dbReference type="SAM" id="Phobius"/>
    </source>
</evidence>
<evidence type="ECO:0000256" key="5">
    <source>
        <dbReference type="ARBA" id="ARBA00022660"/>
    </source>
</evidence>
<dbReference type="InterPro" id="IPR009056">
    <property type="entry name" value="Cyt_c-like_dom"/>
</dbReference>
<dbReference type="PROSITE" id="PS00078">
    <property type="entry name" value="COX2"/>
    <property type="match status" value="1"/>
</dbReference>
<keyword evidence="12 18" id="KW-0186">Copper</keyword>
<dbReference type="PROSITE" id="PS50999">
    <property type="entry name" value="COX2_TM"/>
    <property type="match status" value="1"/>
</dbReference>
<evidence type="ECO:0000256" key="1">
    <source>
        <dbReference type="ARBA" id="ARBA00004141"/>
    </source>
</evidence>
<dbReference type="Pfam" id="PF02790">
    <property type="entry name" value="COX2_TM"/>
    <property type="match status" value="1"/>
</dbReference>
<evidence type="ECO:0000256" key="13">
    <source>
        <dbReference type="ARBA" id="ARBA00023136"/>
    </source>
</evidence>
<accession>A0A9X3N7P3</accession>
<evidence type="ECO:0000256" key="2">
    <source>
        <dbReference type="ARBA" id="ARBA00007866"/>
    </source>
</evidence>
<evidence type="ECO:0000313" key="24">
    <source>
        <dbReference type="Proteomes" id="UP001147653"/>
    </source>
</evidence>
<dbReference type="InterPro" id="IPR001505">
    <property type="entry name" value="Copper_CuA"/>
</dbReference>
<dbReference type="EC" id="7.1.1.9" evidence="18"/>
<evidence type="ECO:0000256" key="15">
    <source>
        <dbReference type="ARBA" id="ARBA00047816"/>
    </source>
</evidence>